<feature type="transmembrane region" description="Helical" evidence="1">
    <location>
        <begin position="25"/>
        <end position="44"/>
    </location>
</feature>
<gene>
    <name evidence="2" type="ORF">RGR602_PC01699</name>
</gene>
<evidence type="ECO:0000313" key="2">
    <source>
        <dbReference type="EMBL" id="AJD45723.1"/>
    </source>
</evidence>
<name>A0A0B4XGH3_9HYPH</name>
<dbReference type="AlphaFoldDB" id="A0A0B4XGH3"/>
<dbReference type="KEGG" id="rga:RGR602_PC01699"/>
<geneLocation type="plasmid" evidence="2 3">
    <name>pRgalR602c</name>
</geneLocation>
<organism evidence="2 3">
    <name type="scientific">Rhizobium gallicum bv. gallicum R602sp</name>
    <dbReference type="NCBI Taxonomy" id="1041138"/>
    <lineage>
        <taxon>Bacteria</taxon>
        <taxon>Pseudomonadati</taxon>
        <taxon>Pseudomonadota</taxon>
        <taxon>Alphaproteobacteria</taxon>
        <taxon>Hyphomicrobiales</taxon>
        <taxon>Rhizobiaceae</taxon>
        <taxon>Rhizobium/Agrobacterium group</taxon>
        <taxon>Rhizobium</taxon>
    </lineage>
</organism>
<sequence>MENENKNLASPTFGEPASKGWGRRAAIGGVVAVAVVGAAGFAAARSDVFSFGMGGHMMHAHMGGGGFMEHRIGSVLDEIEVTSEQEDKIWEIVDKARDEIGPTFRDFRETREQVVELLGAPTIDRAAAEKLRSERVAAIDAASRKMTTALLDAAAVLTPEQRVKLVEHLKERRGRGRW</sequence>
<dbReference type="Gene3D" id="1.20.120.1490">
    <property type="match status" value="1"/>
</dbReference>
<keyword evidence="1" id="KW-0812">Transmembrane</keyword>
<dbReference type="InterPro" id="IPR012899">
    <property type="entry name" value="LTXXQ"/>
</dbReference>
<evidence type="ECO:0000256" key="1">
    <source>
        <dbReference type="SAM" id="Phobius"/>
    </source>
</evidence>
<accession>A0A0B4XGH3</accession>
<dbReference type="CDD" id="cd09916">
    <property type="entry name" value="CpxP_like"/>
    <property type="match status" value="1"/>
</dbReference>
<dbReference type="HOGENOM" id="CLU_1474070_0_0_5"/>
<keyword evidence="1" id="KW-0472">Membrane</keyword>
<keyword evidence="3" id="KW-1185">Reference proteome</keyword>
<evidence type="ECO:0000313" key="3">
    <source>
        <dbReference type="Proteomes" id="UP000031368"/>
    </source>
</evidence>
<keyword evidence="1" id="KW-1133">Transmembrane helix</keyword>
<dbReference type="RefSeq" id="WP_040115878.1">
    <property type="nucleotide sequence ID" value="NZ_CP006880.1"/>
</dbReference>
<dbReference type="Proteomes" id="UP000031368">
    <property type="component" value="Plasmid pRgalR602c"/>
</dbReference>
<proteinExistence type="predicted"/>
<dbReference type="EMBL" id="CP006880">
    <property type="protein sequence ID" value="AJD45723.1"/>
    <property type="molecule type" value="Genomic_DNA"/>
</dbReference>
<protein>
    <submittedName>
        <fullName evidence="2">LTXXQ motif family protein</fullName>
    </submittedName>
</protein>
<keyword evidence="2" id="KW-0614">Plasmid</keyword>
<dbReference type="Pfam" id="PF07813">
    <property type="entry name" value="LTXXQ"/>
    <property type="match status" value="1"/>
</dbReference>
<reference evidence="2 3" key="1">
    <citation type="submission" date="2013-11" db="EMBL/GenBank/DDBJ databases">
        <title>Complete genome sequence of Rhizobium gallicum bv. gallicum R602.</title>
        <authorList>
            <person name="Bustos P."/>
            <person name="Santamaria R.I."/>
            <person name="Lozano L."/>
            <person name="Acosta J.L."/>
            <person name="Ormeno-Orrillo E."/>
            <person name="Rogel M.A."/>
            <person name="Romero D."/>
            <person name="Cevallos M.A."/>
            <person name="Martinez-Romero E."/>
            <person name="Gonzalez V."/>
        </authorList>
    </citation>
    <scope>NUCLEOTIDE SEQUENCE [LARGE SCALE GENOMIC DNA]</scope>
    <source>
        <strain evidence="2 3">R602</strain>
        <plasmid evidence="2 3">pRgalR602c</plasmid>
    </source>
</reference>
<dbReference type="GO" id="GO:0042597">
    <property type="term" value="C:periplasmic space"/>
    <property type="evidence" value="ECO:0007669"/>
    <property type="project" value="InterPro"/>
</dbReference>